<dbReference type="PANTHER" id="PTHR47893">
    <property type="entry name" value="REGULATORY PROTEIN PCHR"/>
    <property type="match status" value="1"/>
</dbReference>
<keyword evidence="2" id="KW-0804">Transcription</keyword>
<dbReference type="SMART" id="SM00342">
    <property type="entry name" value="HTH_ARAC"/>
    <property type="match status" value="1"/>
</dbReference>
<name>A0A4S8FAZ0_9BURK</name>
<dbReference type="PANTHER" id="PTHR47893:SF1">
    <property type="entry name" value="REGULATORY PROTEIN PCHR"/>
    <property type="match status" value="1"/>
</dbReference>
<dbReference type="EMBL" id="STFG01000004">
    <property type="protein sequence ID" value="THU03684.1"/>
    <property type="molecule type" value="Genomic_DNA"/>
</dbReference>
<dbReference type="InterPro" id="IPR053142">
    <property type="entry name" value="PchR_regulatory_protein"/>
</dbReference>
<evidence type="ECO:0000256" key="2">
    <source>
        <dbReference type="ARBA" id="ARBA00023163"/>
    </source>
</evidence>
<feature type="domain" description="HTH araC/xylS-type" evidence="3">
    <location>
        <begin position="246"/>
        <end position="344"/>
    </location>
</feature>
<organism evidence="4 5">
    <name type="scientific">Lampropedia puyangensis</name>
    <dbReference type="NCBI Taxonomy" id="1330072"/>
    <lineage>
        <taxon>Bacteria</taxon>
        <taxon>Pseudomonadati</taxon>
        <taxon>Pseudomonadota</taxon>
        <taxon>Betaproteobacteria</taxon>
        <taxon>Burkholderiales</taxon>
        <taxon>Comamonadaceae</taxon>
        <taxon>Lampropedia</taxon>
    </lineage>
</organism>
<dbReference type="AlphaFoldDB" id="A0A4S8FAZ0"/>
<dbReference type="Gene3D" id="1.10.10.60">
    <property type="entry name" value="Homeodomain-like"/>
    <property type="match status" value="1"/>
</dbReference>
<keyword evidence="1" id="KW-0805">Transcription regulation</keyword>
<dbReference type="InterPro" id="IPR018060">
    <property type="entry name" value="HTH_AraC"/>
</dbReference>
<sequence>MANCSTPPSKQPPKRATATTSALLYSPEIGRSNPGLNTNYWFLSQHMQTEGMPLLQGLFRTVTVANGLILHMVDATDLVNGATESEITPSIKLVFLCDGCSEVAYANNTLCLEATAEAHIIAIAKPDRFHREWRNGRRERKVSLTIPWHWLHTNLDFGPAAYDAIWTFAQSHGGHLRWAIPASLMEQANALFESQYWGAHTRQLQEQAVATQLSLGALSHIAHQALATVAHPPAHAIPTREARMLQRIHQLLHSGQADGLPLPMILRKAGTSSSRIQQRFQQVHGMTITAYLRRLRLQKAYCALRSESISIMDAATLAGYHSAENFATAFKREFGLSPSGAARS</sequence>
<dbReference type="Pfam" id="PF12833">
    <property type="entry name" value="HTH_18"/>
    <property type="match status" value="1"/>
</dbReference>
<comment type="caution">
    <text evidence="4">The sequence shown here is derived from an EMBL/GenBank/DDBJ whole genome shotgun (WGS) entry which is preliminary data.</text>
</comment>
<evidence type="ECO:0000256" key="1">
    <source>
        <dbReference type="ARBA" id="ARBA00023015"/>
    </source>
</evidence>
<dbReference type="PROSITE" id="PS01124">
    <property type="entry name" value="HTH_ARAC_FAMILY_2"/>
    <property type="match status" value="1"/>
</dbReference>
<accession>A0A4S8FAZ0</accession>
<evidence type="ECO:0000259" key="3">
    <source>
        <dbReference type="PROSITE" id="PS01124"/>
    </source>
</evidence>
<reference evidence="4 5" key="1">
    <citation type="journal article" date="2015" name="Antonie Van Leeuwenhoek">
        <title>Lampropedia puyangensis sp. nov., isolated from symptomatic bark of Populus ? euramericana canker and emended description of Lampropedia hyalina (Ehrenberg 1832) Lee et al. 2004.</title>
        <authorList>
            <person name="Li Y."/>
            <person name="Wang T."/>
            <person name="Piao C.G."/>
            <person name="Wang L.F."/>
            <person name="Tian G.Z."/>
            <person name="Zhu T.H."/>
            <person name="Guo M.W."/>
        </authorList>
    </citation>
    <scope>NUCLEOTIDE SEQUENCE [LARGE SCALE GENOMIC DNA]</scope>
    <source>
        <strain evidence="4 5">2-bin</strain>
    </source>
</reference>
<dbReference type="GO" id="GO:0003700">
    <property type="term" value="F:DNA-binding transcription factor activity"/>
    <property type="evidence" value="ECO:0007669"/>
    <property type="project" value="InterPro"/>
</dbReference>
<dbReference type="RefSeq" id="WP_136572792.1">
    <property type="nucleotide sequence ID" value="NZ_STFG01000004.1"/>
</dbReference>
<dbReference type="GO" id="GO:0043565">
    <property type="term" value="F:sequence-specific DNA binding"/>
    <property type="evidence" value="ECO:0007669"/>
    <property type="project" value="InterPro"/>
</dbReference>
<proteinExistence type="predicted"/>
<protein>
    <submittedName>
        <fullName evidence="4">Helix-turn-helix transcriptional regulator</fullName>
    </submittedName>
</protein>
<keyword evidence="5" id="KW-1185">Reference proteome</keyword>
<dbReference type="SUPFAM" id="SSF46689">
    <property type="entry name" value="Homeodomain-like"/>
    <property type="match status" value="1"/>
</dbReference>
<dbReference type="Proteomes" id="UP000308917">
    <property type="component" value="Unassembled WGS sequence"/>
</dbReference>
<evidence type="ECO:0000313" key="4">
    <source>
        <dbReference type="EMBL" id="THU03684.1"/>
    </source>
</evidence>
<gene>
    <name evidence="4" type="ORF">E9531_05715</name>
</gene>
<evidence type="ECO:0000313" key="5">
    <source>
        <dbReference type="Proteomes" id="UP000308917"/>
    </source>
</evidence>
<dbReference type="InterPro" id="IPR009057">
    <property type="entry name" value="Homeodomain-like_sf"/>
</dbReference>
<dbReference type="OrthoDB" id="8766450at2"/>